<dbReference type="SUPFAM" id="SSF46785">
    <property type="entry name" value="Winged helix' DNA-binding domain"/>
    <property type="match status" value="1"/>
</dbReference>
<dbReference type="Gene3D" id="1.10.10.10">
    <property type="entry name" value="Winged helix-like DNA-binding domain superfamily/Winged helix DNA-binding domain"/>
    <property type="match status" value="1"/>
</dbReference>
<dbReference type="Proteomes" id="UP000199228">
    <property type="component" value="Unassembled WGS sequence"/>
</dbReference>
<organism evidence="6 7">
    <name type="scientific">Eubacterium oxidoreducens</name>
    <dbReference type="NCBI Taxonomy" id="1732"/>
    <lineage>
        <taxon>Bacteria</taxon>
        <taxon>Bacillati</taxon>
        <taxon>Bacillota</taxon>
        <taxon>Clostridia</taxon>
        <taxon>Eubacteriales</taxon>
        <taxon>Eubacteriaceae</taxon>
        <taxon>Eubacterium</taxon>
    </lineage>
</organism>
<protein>
    <submittedName>
        <fullName evidence="6">DNA-binding transcriptional regulator, LysR family</fullName>
    </submittedName>
</protein>
<dbReference type="PANTHER" id="PTHR30419:SF8">
    <property type="entry name" value="NITROGEN ASSIMILATION TRANSCRIPTIONAL ACTIVATOR-RELATED"/>
    <property type="match status" value="1"/>
</dbReference>
<dbReference type="EMBL" id="FMXR01000016">
    <property type="protein sequence ID" value="SDB28961.1"/>
    <property type="molecule type" value="Genomic_DNA"/>
</dbReference>
<evidence type="ECO:0000313" key="6">
    <source>
        <dbReference type="EMBL" id="SDB28961.1"/>
    </source>
</evidence>
<dbReference type="GO" id="GO:0003677">
    <property type="term" value="F:DNA binding"/>
    <property type="evidence" value="ECO:0007669"/>
    <property type="project" value="UniProtKB-KW"/>
</dbReference>
<evidence type="ECO:0000256" key="4">
    <source>
        <dbReference type="ARBA" id="ARBA00023163"/>
    </source>
</evidence>
<keyword evidence="7" id="KW-1185">Reference proteome</keyword>
<evidence type="ECO:0000313" key="7">
    <source>
        <dbReference type="Proteomes" id="UP000199228"/>
    </source>
</evidence>
<dbReference type="InterPro" id="IPR036388">
    <property type="entry name" value="WH-like_DNA-bd_sf"/>
</dbReference>
<dbReference type="GO" id="GO:0003700">
    <property type="term" value="F:DNA-binding transcription factor activity"/>
    <property type="evidence" value="ECO:0007669"/>
    <property type="project" value="InterPro"/>
</dbReference>
<dbReference type="InterPro" id="IPR036390">
    <property type="entry name" value="WH_DNA-bd_sf"/>
</dbReference>
<dbReference type="Pfam" id="PF03466">
    <property type="entry name" value="LysR_substrate"/>
    <property type="match status" value="1"/>
</dbReference>
<proteinExistence type="inferred from homology"/>
<name>A0A1G6C7Y9_EUBOX</name>
<reference evidence="6 7" key="1">
    <citation type="submission" date="2016-10" db="EMBL/GenBank/DDBJ databases">
        <authorList>
            <person name="de Groot N.N."/>
        </authorList>
    </citation>
    <scope>NUCLEOTIDE SEQUENCE [LARGE SCALE GENOMIC DNA]</scope>
    <source>
        <strain evidence="6 7">DSM 3217</strain>
    </source>
</reference>
<dbReference type="PRINTS" id="PR00039">
    <property type="entry name" value="HTHLYSR"/>
</dbReference>
<evidence type="ECO:0000256" key="3">
    <source>
        <dbReference type="ARBA" id="ARBA00023125"/>
    </source>
</evidence>
<dbReference type="PROSITE" id="PS50931">
    <property type="entry name" value="HTH_LYSR"/>
    <property type="match status" value="1"/>
</dbReference>
<keyword evidence="4" id="KW-0804">Transcription</keyword>
<dbReference type="SUPFAM" id="SSF53850">
    <property type="entry name" value="Periplasmic binding protein-like II"/>
    <property type="match status" value="1"/>
</dbReference>
<dbReference type="InterPro" id="IPR000847">
    <property type="entry name" value="LysR_HTH_N"/>
</dbReference>
<evidence type="ECO:0000259" key="5">
    <source>
        <dbReference type="PROSITE" id="PS50931"/>
    </source>
</evidence>
<dbReference type="RefSeq" id="WP_090174374.1">
    <property type="nucleotide sequence ID" value="NZ_FMXR01000016.1"/>
</dbReference>
<dbReference type="InterPro" id="IPR005119">
    <property type="entry name" value="LysR_subst-bd"/>
</dbReference>
<accession>A0A1G6C7Y9</accession>
<sequence>MEIKQLEYFVQIVDCGTFSAAAQKNFITQSALSKIIKKLENELGTDLLYSQGKNTIPTDTGKILYLQAKKILHECSVAVNQIEAAKGNPTGSLRISVSGPWNRLTNVYHMITDFVQRYPDIVLDVERLASNIYRENLTSGNTDIAIVCGTPQAETQFERIELLKSRYYLLMPDDHPLAAKDLIFWEDILDVPLALFPENYQLHQLVLENFHKLGKKPNIRMTSDQPDLLLHVAAFNHWCTIWGDQPTIDDEEAHGMKSVPMDVEHVFSLLRRNEAYGSQAERTFIEFVKSHWDEYKDEPPVGHMVSLGSMI</sequence>
<keyword evidence="2" id="KW-0805">Transcription regulation</keyword>
<dbReference type="STRING" id="1732.SAMN02910417_02162"/>
<dbReference type="FunFam" id="1.10.10.10:FF:000001">
    <property type="entry name" value="LysR family transcriptional regulator"/>
    <property type="match status" value="1"/>
</dbReference>
<dbReference type="OrthoDB" id="1652954at2"/>
<feature type="domain" description="HTH lysR-type" evidence="5">
    <location>
        <begin position="1"/>
        <end position="58"/>
    </location>
</feature>
<gene>
    <name evidence="6" type="ORF">SAMN02910417_02162</name>
</gene>
<dbReference type="CDD" id="cd05466">
    <property type="entry name" value="PBP2_LTTR_substrate"/>
    <property type="match status" value="1"/>
</dbReference>
<dbReference type="PANTHER" id="PTHR30419">
    <property type="entry name" value="HTH-TYPE TRANSCRIPTIONAL REGULATOR YBHD"/>
    <property type="match status" value="1"/>
</dbReference>
<dbReference type="InterPro" id="IPR050950">
    <property type="entry name" value="HTH-type_LysR_regulators"/>
</dbReference>
<keyword evidence="3 6" id="KW-0238">DNA-binding</keyword>
<evidence type="ECO:0000256" key="2">
    <source>
        <dbReference type="ARBA" id="ARBA00023015"/>
    </source>
</evidence>
<evidence type="ECO:0000256" key="1">
    <source>
        <dbReference type="ARBA" id="ARBA00009437"/>
    </source>
</evidence>
<dbReference type="AlphaFoldDB" id="A0A1G6C7Y9"/>
<dbReference type="Gene3D" id="3.40.190.290">
    <property type="match status" value="1"/>
</dbReference>
<dbReference type="GO" id="GO:0005829">
    <property type="term" value="C:cytosol"/>
    <property type="evidence" value="ECO:0007669"/>
    <property type="project" value="TreeGrafter"/>
</dbReference>
<comment type="similarity">
    <text evidence="1">Belongs to the LysR transcriptional regulatory family.</text>
</comment>
<dbReference type="Pfam" id="PF00126">
    <property type="entry name" value="HTH_1"/>
    <property type="match status" value="1"/>
</dbReference>